<proteinExistence type="inferred from homology"/>
<comment type="similarity">
    <text evidence="4">Belongs to the class-II pyridoxal-phosphate-dependent aminotransferase family.</text>
</comment>
<feature type="region of interest" description="Disordered" evidence="5">
    <location>
        <begin position="30"/>
        <end position="63"/>
    </location>
</feature>
<keyword evidence="2" id="KW-0808">Transferase</keyword>
<dbReference type="GO" id="GO:0030170">
    <property type="term" value="F:pyridoxal phosphate binding"/>
    <property type="evidence" value="ECO:0007669"/>
    <property type="project" value="InterPro"/>
</dbReference>
<dbReference type="PROSITE" id="PS00599">
    <property type="entry name" value="AA_TRANSFER_CLASS_2"/>
    <property type="match status" value="1"/>
</dbReference>
<sequence length="514" mass="56367">MDIATATDLAIATATDLAIATATDLAATEATAREGEDGRSPLSLQHPEQSDSAPSRTNQENTSLHGLTNASISADRVGNSSLYTPQPDASGSNLGSDLGSNLIAHSESENLEVPESYYHFHLTPEYQNLRQELNRVEELGNPFFMQHTGISRDTTEIHEKTFISYASYNYLGMSGDPIVTQAAIAAVQEYGTSVSASRVLSGERPFHRELEQEIARFLDTEDCLLFVGGHATNVTTIGHLFGRQDLILYDALSHNSIREGCKLAGATLMEFPHNDWRSLEHLLSQHRLRYEKVLIAIEGIYSADGDIAPLPDIVALKKRFKTFLLVDEAHSIGVLGQSGRGIGEHFGIASRDVDLWMGTLSKSFASCGGYIAGSKALVEYLKYTAPGFVYSVGMTPANTAAALASLRLLKREPERVQRLRARSQLFLHLAQDHALNTGSSADTPIIPVIIGDSQRAIQLCHRMMQHGIHVQPMVYPSVPYDRARLRFFLSCLHTEEQIHLTVSAIAKEISRLNS</sequence>
<dbReference type="CDD" id="cd06454">
    <property type="entry name" value="KBL_like"/>
    <property type="match status" value="1"/>
</dbReference>
<dbReference type="GO" id="GO:0008483">
    <property type="term" value="F:transaminase activity"/>
    <property type="evidence" value="ECO:0007669"/>
    <property type="project" value="UniProtKB-KW"/>
</dbReference>
<dbReference type="InterPro" id="IPR015422">
    <property type="entry name" value="PyrdxlP-dep_Trfase_small"/>
</dbReference>
<dbReference type="InterPro" id="IPR050087">
    <property type="entry name" value="AON_synthase_class-II"/>
</dbReference>
<dbReference type="InterPro" id="IPR004839">
    <property type="entry name" value="Aminotransferase_I/II_large"/>
</dbReference>
<gene>
    <name evidence="7" type="ORF">HNI00_16430</name>
</gene>
<name>A0AA96Y8Q8_9CYAN</name>
<dbReference type="KEGG" id="tog:HNI00_16430"/>
<organism evidence="7">
    <name type="scientific">Thermoleptolyngbya oregonensis NK1-22</name>
    <dbReference type="NCBI Taxonomy" id="2547457"/>
    <lineage>
        <taxon>Bacteria</taxon>
        <taxon>Bacillati</taxon>
        <taxon>Cyanobacteriota</taxon>
        <taxon>Cyanophyceae</taxon>
        <taxon>Oculatellales</taxon>
        <taxon>Oculatellaceae</taxon>
        <taxon>Thermoleptolyngbya</taxon>
    </lineage>
</organism>
<evidence type="ECO:0000259" key="6">
    <source>
        <dbReference type="Pfam" id="PF00155"/>
    </source>
</evidence>
<dbReference type="AlphaFoldDB" id="A0AA96Y8Q8"/>
<evidence type="ECO:0000256" key="2">
    <source>
        <dbReference type="ARBA" id="ARBA00022679"/>
    </source>
</evidence>
<protein>
    <submittedName>
        <fullName evidence="7">Aminotransferase class I/II-fold pyridoxal phosphate-dependent enzyme</fullName>
    </submittedName>
</protein>
<evidence type="ECO:0000256" key="5">
    <source>
        <dbReference type="SAM" id="MobiDB-lite"/>
    </source>
</evidence>
<feature type="domain" description="Aminotransferase class I/classII large" evidence="6">
    <location>
        <begin position="163"/>
        <end position="505"/>
    </location>
</feature>
<dbReference type="InterPro" id="IPR015421">
    <property type="entry name" value="PyrdxlP-dep_Trfase_major"/>
</dbReference>
<dbReference type="PANTHER" id="PTHR13693">
    <property type="entry name" value="CLASS II AMINOTRANSFERASE/8-AMINO-7-OXONONANOATE SYNTHASE"/>
    <property type="match status" value="1"/>
</dbReference>
<keyword evidence="3 4" id="KW-0663">Pyridoxal phosphate</keyword>
<evidence type="ECO:0000256" key="1">
    <source>
        <dbReference type="ARBA" id="ARBA00001933"/>
    </source>
</evidence>
<evidence type="ECO:0000256" key="4">
    <source>
        <dbReference type="RuleBase" id="RU003693"/>
    </source>
</evidence>
<accession>A0AA96Y8Q8</accession>
<dbReference type="Gene3D" id="3.90.1150.10">
    <property type="entry name" value="Aspartate Aminotransferase, domain 1"/>
    <property type="match status" value="1"/>
</dbReference>
<keyword evidence="7" id="KW-0032">Aminotransferase</keyword>
<evidence type="ECO:0000256" key="3">
    <source>
        <dbReference type="ARBA" id="ARBA00022898"/>
    </source>
</evidence>
<evidence type="ECO:0000313" key="7">
    <source>
        <dbReference type="EMBL" id="WOB45846.1"/>
    </source>
</evidence>
<dbReference type="InterPro" id="IPR001917">
    <property type="entry name" value="Aminotrans_II_pyridoxalP_BS"/>
</dbReference>
<dbReference type="Gene3D" id="3.40.640.10">
    <property type="entry name" value="Type I PLP-dependent aspartate aminotransferase-like (Major domain)"/>
    <property type="match status" value="1"/>
</dbReference>
<dbReference type="InterPro" id="IPR015424">
    <property type="entry name" value="PyrdxlP-dep_Trfase"/>
</dbReference>
<reference evidence="7" key="1">
    <citation type="submission" date="2020-05" db="EMBL/GenBank/DDBJ databases">
        <authorList>
            <person name="Zhu T."/>
            <person name="Keshari N."/>
            <person name="Lu X."/>
        </authorList>
    </citation>
    <scope>NUCLEOTIDE SEQUENCE</scope>
    <source>
        <strain evidence="7">NK1-22</strain>
    </source>
</reference>
<feature type="compositionally biased region" description="Polar residues" evidence="5">
    <location>
        <begin position="42"/>
        <end position="63"/>
    </location>
</feature>
<dbReference type="SUPFAM" id="SSF53383">
    <property type="entry name" value="PLP-dependent transferases"/>
    <property type="match status" value="1"/>
</dbReference>
<dbReference type="EMBL" id="CP053540">
    <property type="protein sequence ID" value="WOB45846.1"/>
    <property type="molecule type" value="Genomic_DNA"/>
</dbReference>
<dbReference type="Pfam" id="PF00155">
    <property type="entry name" value="Aminotran_1_2"/>
    <property type="match status" value="1"/>
</dbReference>
<comment type="cofactor">
    <cofactor evidence="1 4">
        <name>pyridoxal 5'-phosphate</name>
        <dbReference type="ChEBI" id="CHEBI:597326"/>
    </cofactor>
</comment>
<dbReference type="PANTHER" id="PTHR13693:SF3">
    <property type="entry name" value="LD36009P"/>
    <property type="match status" value="1"/>
</dbReference>